<dbReference type="HAMAP" id="MF_00966">
    <property type="entry name" value="G6PD"/>
    <property type="match status" value="1"/>
</dbReference>
<dbReference type="GO" id="GO:0009051">
    <property type="term" value="P:pentose-phosphate shunt, oxidative branch"/>
    <property type="evidence" value="ECO:0007669"/>
    <property type="project" value="TreeGrafter"/>
</dbReference>
<keyword evidence="5 7" id="KW-0560">Oxidoreductase</keyword>
<accession>A0AB39KVV6</accession>
<keyword evidence="3 7" id="KW-0313">Glucose metabolism</keyword>
<dbReference type="InterPro" id="IPR001282">
    <property type="entry name" value="G6P_DH"/>
</dbReference>
<proteinExistence type="inferred from homology"/>
<dbReference type="PROSITE" id="PS00069">
    <property type="entry name" value="G6P_DEHYDROGENASE"/>
    <property type="match status" value="1"/>
</dbReference>
<evidence type="ECO:0000256" key="5">
    <source>
        <dbReference type="ARBA" id="ARBA00023002"/>
    </source>
</evidence>
<comment type="similarity">
    <text evidence="2 7">Belongs to the glucose-6-phosphate dehydrogenase family.</text>
</comment>
<feature type="binding site" evidence="7">
    <location>
        <begin position="92"/>
        <end position="93"/>
    </location>
    <ligand>
        <name>NADP(+)</name>
        <dbReference type="ChEBI" id="CHEBI:58349"/>
    </ligand>
</feature>
<keyword evidence="6 7" id="KW-0119">Carbohydrate metabolism</keyword>
<dbReference type="Gene3D" id="3.40.50.720">
    <property type="entry name" value="NAD(P)-binding Rossmann-like Domain"/>
    <property type="match status" value="1"/>
</dbReference>
<dbReference type="PANTHER" id="PTHR23429">
    <property type="entry name" value="GLUCOSE-6-PHOSPHATE 1-DEHYDROGENASE G6PD"/>
    <property type="match status" value="1"/>
</dbReference>
<feature type="binding site" evidence="7">
    <location>
        <position position="176"/>
    </location>
    <ligand>
        <name>substrate</name>
    </ligand>
</feature>
<dbReference type="Pfam" id="PF00479">
    <property type="entry name" value="G6PD_N"/>
    <property type="match status" value="1"/>
</dbReference>
<dbReference type="NCBIfam" id="NF009492">
    <property type="entry name" value="PRK12853.1-3"/>
    <property type="match status" value="1"/>
</dbReference>
<feature type="binding site" evidence="7">
    <location>
        <position position="146"/>
    </location>
    <ligand>
        <name>NADP(+)</name>
        <dbReference type="ChEBI" id="CHEBI:58349"/>
    </ligand>
</feature>
<dbReference type="RefSeq" id="WP_369060522.1">
    <property type="nucleotide sequence ID" value="NZ_CP158375.1"/>
</dbReference>
<dbReference type="InterPro" id="IPR019796">
    <property type="entry name" value="G6P_DH_AS"/>
</dbReference>
<feature type="active site" description="Proton acceptor" evidence="7">
    <location>
        <position position="238"/>
    </location>
</feature>
<comment type="function">
    <text evidence="7">Catalyzes the oxidation of glucose 6-phosphate to 6-phosphogluconolactone.</text>
</comment>
<feature type="binding site" evidence="7">
    <location>
        <position position="214"/>
    </location>
    <ligand>
        <name>substrate</name>
    </ligand>
</feature>
<keyword evidence="4 7" id="KW-0521">NADP</keyword>
<feature type="domain" description="Glucose-6-phosphate dehydrogenase NAD-binding" evidence="8">
    <location>
        <begin position="15"/>
        <end position="185"/>
    </location>
</feature>
<evidence type="ECO:0000256" key="6">
    <source>
        <dbReference type="ARBA" id="ARBA00023277"/>
    </source>
</evidence>
<gene>
    <name evidence="7 10" type="primary">zwf</name>
    <name evidence="10" type="ORF">ABOZ73_02760</name>
</gene>
<evidence type="ECO:0000256" key="4">
    <source>
        <dbReference type="ARBA" id="ARBA00022857"/>
    </source>
</evidence>
<dbReference type="Gene3D" id="3.30.360.10">
    <property type="entry name" value="Dihydrodipicolinate Reductase, domain 2"/>
    <property type="match status" value="1"/>
</dbReference>
<dbReference type="EMBL" id="CP158375">
    <property type="protein sequence ID" value="XDO97356.1"/>
    <property type="molecule type" value="Genomic_DNA"/>
</dbReference>
<feature type="binding site" evidence="7">
    <location>
        <position position="52"/>
    </location>
    <ligand>
        <name>NADP(+)</name>
        <dbReference type="ChEBI" id="CHEBI:58349"/>
    </ligand>
</feature>
<evidence type="ECO:0000313" key="10">
    <source>
        <dbReference type="EMBL" id="XDO97356.1"/>
    </source>
</evidence>
<comment type="pathway">
    <text evidence="1 7">Carbohydrate degradation; pentose phosphate pathway; D-ribulose 5-phosphate from D-glucose 6-phosphate (oxidative stage): step 1/3.</text>
</comment>
<organism evidence="10">
    <name type="scientific">Caulobacter sp. 73W</name>
    <dbReference type="NCBI Taxonomy" id="3161137"/>
    <lineage>
        <taxon>Bacteria</taxon>
        <taxon>Pseudomonadati</taxon>
        <taxon>Pseudomonadota</taxon>
        <taxon>Alphaproteobacteria</taxon>
        <taxon>Caulobacterales</taxon>
        <taxon>Caulobacteraceae</taxon>
        <taxon>Caulobacter</taxon>
    </lineage>
</organism>
<dbReference type="PRINTS" id="PR00079">
    <property type="entry name" value="G6PDHDRGNASE"/>
</dbReference>
<dbReference type="InterPro" id="IPR036291">
    <property type="entry name" value="NAD(P)-bd_dom_sf"/>
</dbReference>
<dbReference type="PANTHER" id="PTHR23429:SF0">
    <property type="entry name" value="GLUCOSE-6-PHOSPHATE 1-DEHYDROGENASE"/>
    <property type="match status" value="1"/>
</dbReference>
<name>A0AB39KVV6_9CAUL</name>
<dbReference type="GO" id="GO:0005829">
    <property type="term" value="C:cytosol"/>
    <property type="evidence" value="ECO:0007669"/>
    <property type="project" value="TreeGrafter"/>
</dbReference>
<dbReference type="InterPro" id="IPR022674">
    <property type="entry name" value="G6P_DH_NAD-bd"/>
</dbReference>
<dbReference type="EC" id="1.1.1.49" evidence="7"/>
<evidence type="ECO:0000259" key="9">
    <source>
        <dbReference type="Pfam" id="PF02781"/>
    </source>
</evidence>
<dbReference type="AlphaFoldDB" id="A0AB39KVV6"/>
<dbReference type="Pfam" id="PF02781">
    <property type="entry name" value="G6PD_C"/>
    <property type="match status" value="1"/>
</dbReference>
<dbReference type="PIRSF" id="PIRSF000110">
    <property type="entry name" value="G6PD"/>
    <property type="match status" value="1"/>
</dbReference>
<feature type="binding site" evidence="7">
    <location>
        <position position="336"/>
    </location>
    <ligand>
        <name>substrate</name>
    </ligand>
</feature>
<comment type="catalytic activity">
    <reaction evidence="7">
        <text>D-glucose 6-phosphate + NADP(+) = 6-phospho-D-glucono-1,5-lactone + NADPH + H(+)</text>
        <dbReference type="Rhea" id="RHEA:15841"/>
        <dbReference type="ChEBI" id="CHEBI:15378"/>
        <dbReference type="ChEBI" id="CHEBI:57783"/>
        <dbReference type="ChEBI" id="CHEBI:57955"/>
        <dbReference type="ChEBI" id="CHEBI:58349"/>
        <dbReference type="ChEBI" id="CHEBI:61548"/>
        <dbReference type="EC" id="1.1.1.49"/>
    </reaction>
</comment>
<evidence type="ECO:0000259" key="8">
    <source>
        <dbReference type="Pfam" id="PF00479"/>
    </source>
</evidence>
<evidence type="ECO:0000256" key="1">
    <source>
        <dbReference type="ARBA" id="ARBA00004937"/>
    </source>
</evidence>
<protein>
    <recommendedName>
        <fullName evidence="7">Glucose-6-phosphate 1-dehydrogenase</fullName>
        <shortName evidence="7">G6PD</shortName>
        <ecNumber evidence="7">1.1.1.49</ecNumber>
    </recommendedName>
</protein>
<feature type="binding site" evidence="7">
    <location>
        <position position="180"/>
    </location>
    <ligand>
        <name>substrate</name>
    </ligand>
</feature>
<dbReference type="GO" id="GO:0006006">
    <property type="term" value="P:glucose metabolic process"/>
    <property type="evidence" value="ECO:0007669"/>
    <property type="project" value="UniProtKB-KW"/>
</dbReference>
<dbReference type="SUPFAM" id="SSF55347">
    <property type="entry name" value="Glyceraldehyde-3-phosphate dehydrogenase-like, C-terminal domain"/>
    <property type="match status" value="1"/>
</dbReference>
<evidence type="ECO:0000256" key="2">
    <source>
        <dbReference type="ARBA" id="ARBA00009975"/>
    </source>
</evidence>
<dbReference type="InterPro" id="IPR022675">
    <property type="entry name" value="G6P_DH_C"/>
</dbReference>
<feature type="domain" description="Glucose-6-phosphate dehydrogenase C-terminal" evidence="9">
    <location>
        <begin position="187"/>
        <end position="486"/>
    </location>
</feature>
<dbReference type="SUPFAM" id="SSF51735">
    <property type="entry name" value="NAD(P)-binding Rossmann-fold domains"/>
    <property type="match status" value="1"/>
</dbReference>
<evidence type="ECO:0000256" key="7">
    <source>
        <dbReference type="HAMAP-Rule" id="MF_00966"/>
    </source>
</evidence>
<dbReference type="NCBIfam" id="TIGR00871">
    <property type="entry name" value="zwf"/>
    <property type="match status" value="1"/>
</dbReference>
<dbReference type="GO" id="GO:0050661">
    <property type="term" value="F:NADP binding"/>
    <property type="evidence" value="ECO:0007669"/>
    <property type="project" value="UniProtKB-UniRule"/>
</dbReference>
<dbReference type="GO" id="GO:0004345">
    <property type="term" value="F:glucose-6-phosphate dehydrogenase activity"/>
    <property type="evidence" value="ECO:0007669"/>
    <property type="project" value="UniProtKB-UniRule"/>
</dbReference>
<evidence type="ECO:0000256" key="3">
    <source>
        <dbReference type="ARBA" id="ARBA00022526"/>
    </source>
</evidence>
<feature type="binding site" evidence="7">
    <location>
        <position position="233"/>
    </location>
    <ligand>
        <name>substrate</name>
    </ligand>
</feature>
<sequence length="487" mass="54333">MAPTGKSEKGGEVLVLLGGGGDLALRMLLPSLYFLEADRLLPEGLRIFGVARHELDRDGYISLVRENLLKRGGKDDGAWARLVERLDYVAGDLTKEEGAKALAEKIGDHGQLTVFFALSPSLYAPVCAALQAAGLTHEDTRLVLEKPIGRDFETSQQINEAVGQVVTERQIFRIDHYLGKETVQNLMALRFANVLFEPLWNAQSIDHVQITVAETEGVGERWPYYDEYGALRDMLQNHMLQLLCLVAMEPPSGLDPDAVRSEKVKVLRSLRPFTPETAAAHSVRGQYLKGVVEGKEVKGYLEEVGKKTDTETFVALKTYVDNWRWAGVPFFLRTGKRLPERRTQIVIQFKRVPHSIFDGEGRHDLVSNRLVIDLQPDEDIKLLMMNKQPGLDADGMRLQALPLSLSLAAAFGGRRRIAYERLLLDVFKGDRTLFVRRDEVEQAWAYVDGVADAWAEAGIKPQTYPAGAWGPATSDDLIKTKGRAWNG</sequence>
<reference evidence="10" key="1">
    <citation type="submission" date="2024-06" db="EMBL/GenBank/DDBJ databases">
        <title>Caulobacter inopinatus, sp. nov.</title>
        <authorList>
            <person name="Donachie S.P."/>
        </authorList>
    </citation>
    <scope>NUCLEOTIDE SEQUENCE</scope>
    <source>
        <strain evidence="10">73W</strain>
    </source>
</reference>
<comment type="caution">
    <text evidence="7">Lacks conserved residue(s) required for the propagation of feature annotation.</text>
</comment>